<evidence type="ECO:0000259" key="1">
    <source>
        <dbReference type="SMART" id="SM01119"/>
    </source>
</evidence>
<dbReference type="Gene3D" id="3.20.20.10">
    <property type="entry name" value="Alanine racemase"/>
    <property type="match status" value="1"/>
</dbReference>
<name>A0ABN2F737_9ACTN</name>
<dbReference type="SMART" id="SM01119">
    <property type="entry name" value="D-ser_dehydrat"/>
    <property type="match status" value="1"/>
</dbReference>
<evidence type="ECO:0000313" key="2">
    <source>
        <dbReference type="EMBL" id="GAA1633250.1"/>
    </source>
</evidence>
<dbReference type="InterPro" id="IPR026956">
    <property type="entry name" value="D-ser_dehydrat-like_dom"/>
</dbReference>
<dbReference type="EMBL" id="BAAANE010000004">
    <property type="protein sequence ID" value="GAA1633250.1"/>
    <property type="molecule type" value="Genomic_DNA"/>
</dbReference>
<comment type="caution">
    <text evidence="2">The sequence shown here is derived from an EMBL/GenBank/DDBJ whole genome shotgun (WGS) entry which is preliminary data.</text>
</comment>
<evidence type="ECO:0000313" key="3">
    <source>
        <dbReference type="Proteomes" id="UP001501319"/>
    </source>
</evidence>
<dbReference type="PANTHER" id="PTHR28004">
    <property type="entry name" value="ZGC:162816-RELATED"/>
    <property type="match status" value="1"/>
</dbReference>
<gene>
    <name evidence="2" type="ORF">GCM10009744_22190</name>
</gene>
<dbReference type="InterPro" id="IPR042208">
    <property type="entry name" value="D-ser_dehydrat-like_sf"/>
</dbReference>
<feature type="domain" description="D-serine dehydratase-like" evidence="1">
    <location>
        <begin position="340"/>
        <end position="441"/>
    </location>
</feature>
<dbReference type="InterPro" id="IPR051466">
    <property type="entry name" value="D-amino_acid_metab_enzyme"/>
</dbReference>
<dbReference type="Gene3D" id="2.40.37.20">
    <property type="entry name" value="D-serine dehydratase-like domain"/>
    <property type="match status" value="1"/>
</dbReference>
<accession>A0ABN2F737</accession>
<protein>
    <submittedName>
        <fullName evidence="2">Amino acid deaminase</fullName>
    </submittedName>
</protein>
<keyword evidence="3" id="KW-1185">Reference proteome</keyword>
<dbReference type="PANTHER" id="PTHR28004:SF8">
    <property type="entry name" value="D-SERINE DEAMINASE"/>
    <property type="match status" value="1"/>
</dbReference>
<dbReference type="Proteomes" id="UP001501319">
    <property type="component" value="Unassembled WGS sequence"/>
</dbReference>
<organism evidence="2 3">
    <name type="scientific">Kribbella alba</name>
    <dbReference type="NCBI Taxonomy" id="190197"/>
    <lineage>
        <taxon>Bacteria</taxon>
        <taxon>Bacillati</taxon>
        <taxon>Actinomycetota</taxon>
        <taxon>Actinomycetes</taxon>
        <taxon>Propionibacteriales</taxon>
        <taxon>Kribbellaceae</taxon>
        <taxon>Kribbella</taxon>
    </lineage>
</organism>
<dbReference type="Pfam" id="PF14031">
    <property type="entry name" value="D-ser_dehydrat"/>
    <property type="match status" value="1"/>
</dbReference>
<dbReference type="InterPro" id="IPR029066">
    <property type="entry name" value="PLP-binding_barrel"/>
</dbReference>
<reference evidence="2 3" key="1">
    <citation type="journal article" date="2019" name="Int. J. Syst. Evol. Microbiol.">
        <title>The Global Catalogue of Microorganisms (GCM) 10K type strain sequencing project: providing services to taxonomists for standard genome sequencing and annotation.</title>
        <authorList>
            <consortium name="The Broad Institute Genomics Platform"/>
            <consortium name="The Broad Institute Genome Sequencing Center for Infectious Disease"/>
            <person name="Wu L."/>
            <person name="Ma J."/>
        </authorList>
    </citation>
    <scope>NUCLEOTIDE SEQUENCE [LARGE SCALE GENOMIC DNA]</scope>
    <source>
        <strain evidence="2 3">JCM 14306</strain>
    </source>
</reference>
<proteinExistence type="predicted"/>
<dbReference type="SUPFAM" id="SSF51419">
    <property type="entry name" value="PLP-binding barrel"/>
    <property type="match status" value="1"/>
</dbReference>
<sequence length="458" mass="48589">MIANRQPDQQARTGPRKVVMTASYDAAAVAALADQQVSWQDKALPPAFWGRTVAEVLADKPRLSGLPTPLLTLSAPGLEHNVATMARWCAEHGVELAPHGKTTMAPALWASQLEAGAWAITLANVFQLGVARAYGVSRVMIANSVISPLQLRWIADELAADEAFEVTVWADSVRTVELLEAARAAYVEPGARQLDVLVEVGGKGGRTGARDAGTALAVGRAIADSSTLRLAGVAGYEGAIAHGADEAGLEHVRAYLRDLAEVHTRLQADNLYDADVVPVVSAGGSAYFEQVAEVLGPLGKSGARVVLRSGAYIAHDDGYYREVSPLGATPRTDGDRLVPAMHGWIRITSQPEPGLAIFDAGKRDLPFDEGLPEPQLLRPRSAGEAVSKLGGMTVTKVNDQHGFLAFEADGVAPLVIGDELRVGLSHPCTAFDKWGLIPVIDDPDADDPVVVDLIRTFF</sequence>